<dbReference type="CDD" id="cd02042">
    <property type="entry name" value="ParAB_family"/>
    <property type="match status" value="1"/>
</dbReference>
<evidence type="ECO:0000259" key="1">
    <source>
        <dbReference type="Pfam" id="PF01656"/>
    </source>
</evidence>
<reference evidence="2" key="1">
    <citation type="submission" date="2023-02" db="EMBL/GenBank/DDBJ databases">
        <title>tmexCD-toprJ-like cluster.</title>
        <authorList>
            <person name="Gao X."/>
            <person name="Wang C."/>
            <person name="Liu J."/>
        </authorList>
    </citation>
    <scope>NUCLEOTIDE SEQUENCE</scope>
    <source>
        <strain evidence="2">GDW21C697WI</strain>
        <plasmid evidence="2">pHNGDW697-2</plasmid>
    </source>
</reference>
<name>A0AAJ5S7W8_9PSED</name>
<keyword evidence="2" id="KW-0614">Plasmid</keyword>
<evidence type="ECO:0000313" key="3">
    <source>
        <dbReference type="Proteomes" id="UP001217631"/>
    </source>
</evidence>
<dbReference type="InterPro" id="IPR050678">
    <property type="entry name" value="DNA_Partitioning_ATPase"/>
</dbReference>
<dbReference type="RefSeq" id="WP_181133324.1">
    <property type="nucleotide sequence ID" value="NZ_CP118679.1"/>
</dbReference>
<protein>
    <submittedName>
        <fullName evidence="2">AAA family ATPase</fullName>
    </submittedName>
</protein>
<geneLocation type="plasmid" evidence="2 3">
    <name>pHNGDW697-2</name>
</geneLocation>
<dbReference type="Pfam" id="PF01656">
    <property type="entry name" value="CbiA"/>
    <property type="match status" value="1"/>
</dbReference>
<dbReference type="InterPro" id="IPR002586">
    <property type="entry name" value="CobQ/CobB/MinD/ParA_Nub-bd_dom"/>
</dbReference>
<accession>A0AAJ5S7W8</accession>
<dbReference type="SUPFAM" id="SSF52540">
    <property type="entry name" value="P-loop containing nucleoside triphosphate hydrolases"/>
    <property type="match status" value="1"/>
</dbReference>
<dbReference type="AlphaFoldDB" id="A0AAJ5S7W8"/>
<gene>
    <name evidence="2" type="ORF">PWA60_28630</name>
</gene>
<sequence>MITIVGCNKGGAGKSTTATNIATGLALQGADVCFVDADPQRSSAEWHAEREAMGLKPGFTLIEKLGAITSTLRSLDSRFDHVIVDVAGRNSRELVTGILAAHQVIAPHQCSQFDLNTMGELQDQLLVARDYNPDLRVRIYHALASTHAKVKDKEREEFLGYVAEFPEFEVLSAIGYSRKIYKDAASQGRSVLELGKNEGADEIAALLKEVF</sequence>
<dbReference type="PIRSF" id="PIRSF009320">
    <property type="entry name" value="Nuc_binding_HP_1000"/>
    <property type="match status" value="1"/>
</dbReference>
<dbReference type="InterPro" id="IPR027417">
    <property type="entry name" value="P-loop_NTPase"/>
</dbReference>
<proteinExistence type="predicted"/>
<dbReference type="Proteomes" id="UP001217631">
    <property type="component" value="Plasmid pHNGDW697-2"/>
</dbReference>
<feature type="domain" description="CobQ/CobB/MinD/ParA nucleotide binding" evidence="1">
    <location>
        <begin position="8"/>
        <end position="114"/>
    </location>
</feature>
<evidence type="ECO:0000313" key="2">
    <source>
        <dbReference type="EMBL" id="WEA23728.1"/>
    </source>
</evidence>
<dbReference type="PANTHER" id="PTHR13696">
    <property type="entry name" value="P-LOOP CONTAINING NUCLEOSIDE TRIPHOSPHATE HYDROLASE"/>
    <property type="match status" value="1"/>
</dbReference>
<dbReference type="Gene3D" id="3.40.50.300">
    <property type="entry name" value="P-loop containing nucleotide triphosphate hydrolases"/>
    <property type="match status" value="1"/>
</dbReference>
<dbReference type="PANTHER" id="PTHR13696:SF96">
    <property type="entry name" value="COBQ_COBB_MIND_PARA NUCLEOTIDE BINDING DOMAIN-CONTAINING PROTEIN"/>
    <property type="match status" value="1"/>
</dbReference>
<dbReference type="EMBL" id="CP118679">
    <property type="protein sequence ID" value="WEA23728.1"/>
    <property type="molecule type" value="Genomic_DNA"/>
</dbReference>
<organism evidence="2 3">
    <name type="scientific">Pseudomonas juntendi</name>
    <dbReference type="NCBI Taxonomy" id="2666183"/>
    <lineage>
        <taxon>Bacteria</taxon>
        <taxon>Pseudomonadati</taxon>
        <taxon>Pseudomonadota</taxon>
        <taxon>Gammaproteobacteria</taxon>
        <taxon>Pseudomonadales</taxon>
        <taxon>Pseudomonadaceae</taxon>
        <taxon>Pseudomonas</taxon>
    </lineage>
</organism>